<reference evidence="2" key="2">
    <citation type="submission" date="2020-11" db="EMBL/GenBank/DDBJ databases">
        <authorList>
            <person name="McCartney M.A."/>
            <person name="Auch B."/>
            <person name="Kono T."/>
            <person name="Mallez S."/>
            <person name="Becker A."/>
            <person name="Gohl D.M."/>
            <person name="Silverstein K.A.T."/>
            <person name="Koren S."/>
            <person name="Bechman K.B."/>
            <person name="Herman A."/>
            <person name="Abrahante J.E."/>
            <person name="Garbe J."/>
        </authorList>
    </citation>
    <scope>NUCLEOTIDE SEQUENCE</scope>
    <source>
        <strain evidence="2">Duluth1</strain>
        <tissue evidence="2">Whole animal</tissue>
    </source>
</reference>
<sequence>MSKPAIYLSLDRFYIWISNLTSRHDVCLETVNPLALAPEMGKEDQQKDLSLVESGKRKQMVDQSND</sequence>
<comment type="caution">
    <text evidence="2">The sequence shown here is derived from an EMBL/GenBank/DDBJ whole genome shotgun (WGS) entry which is preliminary data.</text>
</comment>
<evidence type="ECO:0000313" key="2">
    <source>
        <dbReference type="EMBL" id="KAH3736511.1"/>
    </source>
</evidence>
<dbReference type="Proteomes" id="UP000828390">
    <property type="component" value="Unassembled WGS sequence"/>
</dbReference>
<accession>A0A9D4HZB9</accession>
<organism evidence="2 3">
    <name type="scientific">Dreissena polymorpha</name>
    <name type="common">Zebra mussel</name>
    <name type="synonym">Mytilus polymorpha</name>
    <dbReference type="NCBI Taxonomy" id="45954"/>
    <lineage>
        <taxon>Eukaryota</taxon>
        <taxon>Metazoa</taxon>
        <taxon>Spiralia</taxon>
        <taxon>Lophotrochozoa</taxon>
        <taxon>Mollusca</taxon>
        <taxon>Bivalvia</taxon>
        <taxon>Autobranchia</taxon>
        <taxon>Heteroconchia</taxon>
        <taxon>Euheterodonta</taxon>
        <taxon>Imparidentia</taxon>
        <taxon>Neoheterodontei</taxon>
        <taxon>Myida</taxon>
        <taxon>Dreissenoidea</taxon>
        <taxon>Dreissenidae</taxon>
        <taxon>Dreissena</taxon>
    </lineage>
</organism>
<dbReference type="AlphaFoldDB" id="A0A9D4HZB9"/>
<dbReference type="EMBL" id="JAIWYP010000011">
    <property type="protein sequence ID" value="KAH3736511.1"/>
    <property type="molecule type" value="Genomic_DNA"/>
</dbReference>
<keyword evidence="3" id="KW-1185">Reference proteome</keyword>
<evidence type="ECO:0000256" key="1">
    <source>
        <dbReference type="SAM" id="MobiDB-lite"/>
    </source>
</evidence>
<proteinExistence type="predicted"/>
<reference evidence="2" key="1">
    <citation type="journal article" date="2019" name="bioRxiv">
        <title>The Genome of the Zebra Mussel, Dreissena polymorpha: A Resource for Invasive Species Research.</title>
        <authorList>
            <person name="McCartney M.A."/>
            <person name="Auch B."/>
            <person name="Kono T."/>
            <person name="Mallez S."/>
            <person name="Zhang Y."/>
            <person name="Obille A."/>
            <person name="Becker A."/>
            <person name="Abrahante J.E."/>
            <person name="Garbe J."/>
            <person name="Badalamenti J.P."/>
            <person name="Herman A."/>
            <person name="Mangelson H."/>
            <person name="Liachko I."/>
            <person name="Sullivan S."/>
            <person name="Sone E.D."/>
            <person name="Koren S."/>
            <person name="Silverstein K.A.T."/>
            <person name="Beckman K.B."/>
            <person name="Gohl D.M."/>
        </authorList>
    </citation>
    <scope>NUCLEOTIDE SEQUENCE</scope>
    <source>
        <strain evidence="2">Duluth1</strain>
        <tissue evidence="2">Whole animal</tissue>
    </source>
</reference>
<protein>
    <submittedName>
        <fullName evidence="2">Uncharacterized protein</fullName>
    </submittedName>
</protein>
<gene>
    <name evidence="2" type="ORF">DPMN_043081</name>
</gene>
<name>A0A9D4HZB9_DREPO</name>
<evidence type="ECO:0000313" key="3">
    <source>
        <dbReference type="Proteomes" id="UP000828390"/>
    </source>
</evidence>
<feature type="region of interest" description="Disordered" evidence="1">
    <location>
        <begin position="39"/>
        <end position="66"/>
    </location>
</feature>